<dbReference type="CDD" id="cd00303">
    <property type="entry name" value="retropepsin_like"/>
    <property type="match status" value="1"/>
</dbReference>
<evidence type="ECO:0000256" key="10">
    <source>
        <dbReference type="SAM" id="MobiDB-lite"/>
    </source>
</evidence>
<evidence type="ECO:0000256" key="4">
    <source>
        <dbReference type="ARBA" id="ARBA00022722"/>
    </source>
</evidence>
<dbReference type="InterPro" id="IPR001584">
    <property type="entry name" value="Integrase_cat-core"/>
</dbReference>
<dbReference type="InterPro" id="IPR043128">
    <property type="entry name" value="Rev_trsase/Diguanyl_cyclase"/>
</dbReference>
<keyword evidence="7" id="KW-0695">RNA-directed DNA polymerase</keyword>
<dbReference type="PANTHER" id="PTHR37984:SF5">
    <property type="entry name" value="PROTEIN NYNRIN-LIKE"/>
    <property type="match status" value="1"/>
</dbReference>
<keyword evidence="5" id="KW-0255">Endonuclease</keyword>
<dbReference type="PROSITE" id="PS50878">
    <property type="entry name" value="RT_POL"/>
    <property type="match status" value="1"/>
</dbReference>
<dbReference type="CDD" id="cd01647">
    <property type="entry name" value="RT_LTR"/>
    <property type="match status" value="1"/>
</dbReference>
<keyword evidence="3" id="KW-0548">Nucleotidyltransferase</keyword>
<evidence type="ECO:0000256" key="9">
    <source>
        <dbReference type="SAM" id="Coils"/>
    </source>
</evidence>
<keyword evidence="9" id="KW-0175">Coiled coil</keyword>
<dbReference type="InterPro" id="IPR045358">
    <property type="entry name" value="Ty3_capsid"/>
</dbReference>
<evidence type="ECO:0000256" key="3">
    <source>
        <dbReference type="ARBA" id="ARBA00022695"/>
    </source>
</evidence>
<dbReference type="SUPFAM" id="SSF53098">
    <property type="entry name" value="Ribonuclease H-like"/>
    <property type="match status" value="1"/>
</dbReference>
<dbReference type="CDD" id="cd09274">
    <property type="entry name" value="RNase_HI_RT_Ty3"/>
    <property type="match status" value="1"/>
</dbReference>
<feature type="region of interest" description="Disordered" evidence="10">
    <location>
        <begin position="395"/>
        <end position="434"/>
    </location>
</feature>
<sequence length="1382" mass="158025">MVETRGGAQIGVLEENMQRVQQQVDDHTGSIERLHLTVDGFEAGVAEIRAFIQEVMKRLPVVEQPVVQSRQEGQSPNWVQANLGEQIPIAPREAHGVPLGAEFFENGQNGPILGEFGDPIEERRNVRKNARFMSPFQGHFDALYEEPWLGRRQGRQQGQQAQFEPHAVPPRHGMHFGDPREEQWGLNDQDEAWFDPGGGRQARERPRQYQGAHHRDPYWQEQDGPPWNQGSARDLRPMKLDFLRFKGGDPTVWVYRALQYFHYYQVPEPEKVMHASYYLDEEALVWFQDCEHELHGWNDFVRAIQIRFGPASFDDSMELLTKLKQTYTIAAYKSQFESTSNRVRDLSDMHKLSYFMSGMKDEIRLAVKMQGPRNLGEAYALAKIQEEYLTTVKRSTRPTYEPSRGSWVQSQAQQGAARVENKSGDSKQFSARPSMPVQRCKNRKLYLMEEVEDEEAELIEIEEEEVEAKLEDKKAEITLCALLGSTSPSTMRVITILNGQKTVVLLDTGSTHNFMDDTLAKTLKLPIDVESNFGVRVANGQVIRTLGECKEVKFKMQGKQVWLQGLKEKPNLIQGSKDFKGKATMKGLLLQIMPCELVSIQEEICALIRELVEEFPQVFEEPEGLPPKRNHKHQILLKQGADGSWRMCVDYRGLNKETVKDKFPIPVVDELLDELQGAVVFFKLDLRSGYHQIRMMEEDIEKTAFKTHEGHYEYLVMPFGLTNAPSTFQALMNEVFRPHLRKFVLVFFDDILVYNKGLEEHTAHLKTVLQILALHQLYAKMSKCVFATSEVEYLRHIISGEELKTDPKKIAVMVDWPITKSLKALRGFLGLTSYYRKFIKGYGQIASPLTTLLKKDAFLWSDKAEKAFEELKAAVSQPPVLALPDFSKTFVIECDASGFGMGVVLMQDGRPLAYYSQALKGKNLFLSTYEKELLALVLSVKKWRPYLFATIFTIKTDQQSLKHILEQRVGTPMQQKWISKLLGYISLCVEKETAYLQAQTRGHLCAISFPSPTWLDDLRASYEEDEELKSLVSRLQASGEGEGHYTLNQGLLFYKDRFCIGKESGMKIKKDIKAYIRGCDTCQRLKHETSKPAGLLQPLAIPPRPWHSISMDFVEGLPTSRKQNVILVIVDRFTKYVHFISLSHPYTASKVAALFLQHVFKLHGLPSSILTSQAYGWNGYPWLNIGSIPIIHTSTKLSPFEALYGYLPPRLIEFVPGLTRVAAVEDLLEHRQQVVGLLEHNLVAAQARMKQQADKHRSEREFEVGDWVFLRLQSFRQKSMCRKLGKLSPKFYGPYKVIQRVGMVAYKLELPEGACIHPVFHMSFLKAKLGKTITPISRLPPTDALGHLAPQPAKILQTRTIKKRRLPVVTEVLVQWERRRSR</sequence>
<dbReference type="GO" id="GO:0004519">
    <property type="term" value="F:endonuclease activity"/>
    <property type="evidence" value="ECO:0007669"/>
    <property type="project" value="UniProtKB-KW"/>
</dbReference>
<evidence type="ECO:0000256" key="2">
    <source>
        <dbReference type="ARBA" id="ARBA00022679"/>
    </source>
</evidence>
<dbReference type="GO" id="GO:0003676">
    <property type="term" value="F:nucleic acid binding"/>
    <property type="evidence" value="ECO:0007669"/>
    <property type="project" value="InterPro"/>
</dbReference>
<dbReference type="InterPro" id="IPR036397">
    <property type="entry name" value="RNaseH_sf"/>
</dbReference>
<dbReference type="EMBL" id="OIVN01000686">
    <property type="protein sequence ID" value="SPC84070.1"/>
    <property type="molecule type" value="Genomic_DNA"/>
</dbReference>
<keyword evidence="8" id="KW-0511">Multifunctional enzyme</keyword>
<dbReference type="InterPro" id="IPR041577">
    <property type="entry name" value="RT_RNaseH_2"/>
</dbReference>
<dbReference type="GO" id="GO:0008233">
    <property type="term" value="F:peptidase activity"/>
    <property type="evidence" value="ECO:0007669"/>
    <property type="project" value="UniProtKB-KW"/>
</dbReference>
<dbReference type="InterPro" id="IPR043502">
    <property type="entry name" value="DNA/RNA_pol_sf"/>
</dbReference>
<dbReference type="Gene3D" id="2.40.70.10">
    <property type="entry name" value="Acid Proteases"/>
    <property type="match status" value="1"/>
</dbReference>
<dbReference type="SUPFAM" id="SSF56672">
    <property type="entry name" value="DNA/RNA polymerases"/>
    <property type="match status" value="1"/>
</dbReference>
<keyword evidence="1" id="KW-0645">Protease</keyword>
<feature type="region of interest" description="Disordered" evidence="10">
    <location>
        <begin position="194"/>
        <end position="231"/>
    </location>
</feature>
<evidence type="ECO:0000259" key="12">
    <source>
        <dbReference type="PROSITE" id="PS50994"/>
    </source>
</evidence>
<dbReference type="Pfam" id="PF24626">
    <property type="entry name" value="SH3_Tf2-1"/>
    <property type="match status" value="1"/>
</dbReference>
<dbReference type="Pfam" id="PF13975">
    <property type="entry name" value="gag-asp_proteas"/>
    <property type="match status" value="1"/>
</dbReference>
<name>A0A2N9FAP5_FAGSY</name>
<dbReference type="PROSITE" id="PS50994">
    <property type="entry name" value="INTEGRASE"/>
    <property type="match status" value="1"/>
</dbReference>
<dbReference type="GO" id="GO:0015074">
    <property type="term" value="P:DNA integration"/>
    <property type="evidence" value="ECO:0007669"/>
    <property type="project" value="InterPro"/>
</dbReference>
<keyword evidence="6" id="KW-0378">Hydrolase</keyword>
<dbReference type="FunFam" id="3.30.70.270:FF:000020">
    <property type="entry name" value="Transposon Tf2-6 polyprotein-like Protein"/>
    <property type="match status" value="1"/>
</dbReference>
<organism evidence="13">
    <name type="scientific">Fagus sylvatica</name>
    <name type="common">Beechnut</name>
    <dbReference type="NCBI Taxonomy" id="28930"/>
    <lineage>
        <taxon>Eukaryota</taxon>
        <taxon>Viridiplantae</taxon>
        <taxon>Streptophyta</taxon>
        <taxon>Embryophyta</taxon>
        <taxon>Tracheophyta</taxon>
        <taxon>Spermatophyta</taxon>
        <taxon>Magnoliopsida</taxon>
        <taxon>eudicotyledons</taxon>
        <taxon>Gunneridae</taxon>
        <taxon>Pentapetalae</taxon>
        <taxon>rosids</taxon>
        <taxon>fabids</taxon>
        <taxon>Fagales</taxon>
        <taxon>Fagaceae</taxon>
        <taxon>Fagus</taxon>
    </lineage>
</organism>
<evidence type="ECO:0000256" key="6">
    <source>
        <dbReference type="ARBA" id="ARBA00022801"/>
    </source>
</evidence>
<dbReference type="InterPro" id="IPR012337">
    <property type="entry name" value="RNaseH-like_sf"/>
</dbReference>
<dbReference type="Pfam" id="PF19259">
    <property type="entry name" value="Ty3_capsid"/>
    <property type="match status" value="1"/>
</dbReference>
<dbReference type="InterPro" id="IPR000477">
    <property type="entry name" value="RT_dom"/>
</dbReference>
<dbReference type="SUPFAM" id="SSF50630">
    <property type="entry name" value="Acid proteases"/>
    <property type="match status" value="1"/>
</dbReference>
<proteinExistence type="predicted"/>
<dbReference type="InterPro" id="IPR021109">
    <property type="entry name" value="Peptidase_aspartic_dom_sf"/>
</dbReference>
<evidence type="ECO:0000256" key="7">
    <source>
        <dbReference type="ARBA" id="ARBA00022918"/>
    </source>
</evidence>
<evidence type="ECO:0000256" key="8">
    <source>
        <dbReference type="ARBA" id="ARBA00023268"/>
    </source>
</evidence>
<feature type="domain" description="Reverse transcriptase" evidence="11">
    <location>
        <begin position="617"/>
        <end position="798"/>
    </location>
</feature>
<dbReference type="PANTHER" id="PTHR37984">
    <property type="entry name" value="PROTEIN CBG26694"/>
    <property type="match status" value="1"/>
</dbReference>
<gene>
    <name evidence="13" type="ORF">FSB_LOCUS11952</name>
</gene>
<evidence type="ECO:0000256" key="5">
    <source>
        <dbReference type="ARBA" id="ARBA00022759"/>
    </source>
</evidence>
<dbReference type="FunFam" id="3.10.10.10:FF:000007">
    <property type="entry name" value="Retrovirus-related Pol polyprotein from transposon 17.6-like Protein"/>
    <property type="match status" value="1"/>
</dbReference>
<reference evidence="13" key="1">
    <citation type="submission" date="2018-02" db="EMBL/GenBank/DDBJ databases">
        <authorList>
            <person name="Cohen D.B."/>
            <person name="Kent A.D."/>
        </authorList>
    </citation>
    <scope>NUCLEOTIDE SEQUENCE</scope>
</reference>
<dbReference type="GO" id="GO:0003964">
    <property type="term" value="F:RNA-directed DNA polymerase activity"/>
    <property type="evidence" value="ECO:0007669"/>
    <property type="project" value="UniProtKB-KW"/>
</dbReference>
<evidence type="ECO:0000256" key="1">
    <source>
        <dbReference type="ARBA" id="ARBA00022670"/>
    </source>
</evidence>
<evidence type="ECO:0000313" key="13">
    <source>
        <dbReference type="EMBL" id="SPC84070.1"/>
    </source>
</evidence>
<dbReference type="Gene3D" id="3.30.70.270">
    <property type="match status" value="2"/>
</dbReference>
<dbReference type="GO" id="GO:0006508">
    <property type="term" value="P:proteolysis"/>
    <property type="evidence" value="ECO:0007669"/>
    <property type="project" value="UniProtKB-KW"/>
</dbReference>
<dbReference type="Pfam" id="PF00078">
    <property type="entry name" value="RVT_1"/>
    <property type="match status" value="1"/>
</dbReference>
<keyword evidence="2" id="KW-0808">Transferase</keyword>
<dbReference type="Pfam" id="PF17919">
    <property type="entry name" value="RT_RNaseH_2"/>
    <property type="match status" value="1"/>
</dbReference>
<evidence type="ECO:0000259" key="11">
    <source>
        <dbReference type="PROSITE" id="PS50878"/>
    </source>
</evidence>
<keyword evidence="4" id="KW-0540">Nuclease</keyword>
<dbReference type="Gene3D" id="3.30.420.10">
    <property type="entry name" value="Ribonuclease H-like superfamily/Ribonuclease H"/>
    <property type="match status" value="1"/>
</dbReference>
<feature type="domain" description="Integrase catalytic" evidence="12">
    <location>
        <begin position="1101"/>
        <end position="1206"/>
    </location>
</feature>
<dbReference type="InterPro" id="IPR050951">
    <property type="entry name" value="Retrovirus_Pol_polyprotein"/>
</dbReference>
<feature type="compositionally biased region" description="Basic and acidic residues" evidence="10">
    <location>
        <begin position="201"/>
        <end position="218"/>
    </location>
</feature>
<protein>
    <recommendedName>
        <fullName evidence="14">Reverse transcriptase</fullName>
    </recommendedName>
</protein>
<accession>A0A2N9FAP5</accession>
<evidence type="ECO:0008006" key="14">
    <source>
        <dbReference type="Google" id="ProtNLM"/>
    </source>
</evidence>
<dbReference type="InterPro" id="IPR056924">
    <property type="entry name" value="SH3_Tf2-1"/>
</dbReference>
<dbReference type="Gene3D" id="3.10.10.10">
    <property type="entry name" value="HIV Type 1 Reverse Transcriptase, subunit A, domain 1"/>
    <property type="match status" value="1"/>
</dbReference>
<feature type="coiled-coil region" evidence="9">
    <location>
        <begin position="444"/>
        <end position="476"/>
    </location>
</feature>